<dbReference type="RefSeq" id="XP_025401614.1">
    <property type="nucleotide sequence ID" value="XM_025538597.1"/>
</dbReference>
<evidence type="ECO:0000313" key="2">
    <source>
        <dbReference type="Proteomes" id="UP000247233"/>
    </source>
</evidence>
<dbReference type="EMBL" id="MSFL01000006">
    <property type="protein sequence ID" value="PWY87731.1"/>
    <property type="molecule type" value="Genomic_DNA"/>
</dbReference>
<accession>A0A317WPZ7</accession>
<gene>
    <name evidence="1" type="ORF">BO70DRAFT_201725</name>
</gene>
<evidence type="ECO:0000313" key="1">
    <source>
        <dbReference type="EMBL" id="PWY87731.1"/>
    </source>
</evidence>
<comment type="caution">
    <text evidence="1">The sequence shown here is derived from an EMBL/GenBank/DDBJ whole genome shotgun (WGS) entry which is preliminary data.</text>
</comment>
<sequence length="108" mass="11877">MTGWRQARERERERHQDLPLSCLGCSVKCSSGSATREDNQTFFYFFSLSLSSLPYCLLPAPELGNRYRSLGSIPSVRTTLRASDGCSTMYGVGRKGTGTDKSKLQTGG</sequence>
<reference evidence="1 2" key="1">
    <citation type="submission" date="2016-12" db="EMBL/GenBank/DDBJ databases">
        <title>The genomes of Aspergillus section Nigri reveals drivers in fungal speciation.</title>
        <authorList>
            <consortium name="DOE Joint Genome Institute"/>
            <person name="Vesth T.C."/>
            <person name="Nybo J."/>
            <person name="Theobald S."/>
            <person name="Brandl J."/>
            <person name="Frisvad J.C."/>
            <person name="Nielsen K.F."/>
            <person name="Lyhne E.K."/>
            <person name="Kogle M.E."/>
            <person name="Kuo A."/>
            <person name="Riley R."/>
            <person name="Clum A."/>
            <person name="Nolan M."/>
            <person name="Lipzen A."/>
            <person name="Salamov A."/>
            <person name="Henrissat B."/>
            <person name="Wiebenga A."/>
            <person name="De Vries R.P."/>
            <person name="Grigoriev I.V."/>
            <person name="Mortensen U.H."/>
            <person name="Andersen M.R."/>
            <person name="Baker S.E."/>
        </authorList>
    </citation>
    <scope>NUCLEOTIDE SEQUENCE [LARGE SCALE GENOMIC DNA]</scope>
    <source>
        <strain evidence="1 2">CBS 117.55</strain>
    </source>
</reference>
<proteinExistence type="predicted"/>
<organism evidence="1 2">
    <name type="scientific">Aspergillus heteromorphus CBS 117.55</name>
    <dbReference type="NCBI Taxonomy" id="1448321"/>
    <lineage>
        <taxon>Eukaryota</taxon>
        <taxon>Fungi</taxon>
        <taxon>Dikarya</taxon>
        <taxon>Ascomycota</taxon>
        <taxon>Pezizomycotina</taxon>
        <taxon>Eurotiomycetes</taxon>
        <taxon>Eurotiomycetidae</taxon>
        <taxon>Eurotiales</taxon>
        <taxon>Aspergillaceae</taxon>
        <taxon>Aspergillus</taxon>
        <taxon>Aspergillus subgen. Circumdati</taxon>
    </lineage>
</organism>
<dbReference type="VEuPathDB" id="FungiDB:BO70DRAFT_201725"/>
<protein>
    <submittedName>
        <fullName evidence="1">Uncharacterized protein</fullName>
    </submittedName>
</protein>
<dbReference type="Proteomes" id="UP000247233">
    <property type="component" value="Unassembled WGS sequence"/>
</dbReference>
<dbReference type="AlphaFoldDB" id="A0A317WPZ7"/>
<name>A0A317WPZ7_9EURO</name>
<keyword evidence="2" id="KW-1185">Reference proteome</keyword>
<dbReference type="GeneID" id="37060834"/>